<dbReference type="Gene3D" id="3.30.565.10">
    <property type="entry name" value="Histidine kinase-like ATPase, C-terminal domain"/>
    <property type="match status" value="1"/>
</dbReference>
<evidence type="ECO:0000256" key="1">
    <source>
        <dbReference type="ARBA" id="ARBA00022679"/>
    </source>
</evidence>
<dbReference type="Pfam" id="PF13185">
    <property type="entry name" value="GAF_2"/>
    <property type="match status" value="2"/>
</dbReference>
<organism evidence="6 7">
    <name type="scientific">Labedella endophytica</name>
    <dbReference type="NCBI Taxonomy" id="1523160"/>
    <lineage>
        <taxon>Bacteria</taxon>
        <taxon>Bacillati</taxon>
        <taxon>Actinomycetota</taxon>
        <taxon>Actinomycetes</taxon>
        <taxon>Micrococcales</taxon>
        <taxon>Microbacteriaceae</taxon>
        <taxon>Labedella</taxon>
    </lineage>
</organism>
<dbReference type="GO" id="GO:0046983">
    <property type="term" value="F:protein dimerization activity"/>
    <property type="evidence" value="ECO:0007669"/>
    <property type="project" value="InterPro"/>
</dbReference>
<evidence type="ECO:0000259" key="5">
    <source>
        <dbReference type="SMART" id="SM00065"/>
    </source>
</evidence>
<dbReference type="GO" id="GO:0000155">
    <property type="term" value="F:phosphorelay sensor kinase activity"/>
    <property type="evidence" value="ECO:0007669"/>
    <property type="project" value="InterPro"/>
</dbReference>
<dbReference type="SMART" id="SM00065">
    <property type="entry name" value="GAF"/>
    <property type="match status" value="2"/>
</dbReference>
<keyword evidence="2" id="KW-0418">Kinase</keyword>
<sequence>MHESRDRDSAEPSDSPGFAASTDGATSPDRTEWAERVLQSQERLRALITANRAMVDELDLERVLRTIVEAAVDLVHARYGALGVISPEGGLERFIHVGGEPDLPDVIGHYPHGRGLLGALIDDPRPIRLEHLSGDSRSSGFPEGHPPMDSFLGVPIRVRDEVFGNIYLTEHTDGGFSEEDQELLIGLAATAGVAIDNARLFQETRRRQQWSAASAQIAASLLSGGRDDALSTIAETTAQLADAEVVCVVLPHRDDLLVVDTVGGVDGDRFRTLVFPREGSVSARALDSGAPLRLDDLGAVSTNEPGVTVLLGPSMVIPLHADDTTIGTLTISRSAGRPRFSDSDLELASDFADQCAIALSLEQGRAAREKLSVLQDRGRIARDLHDHVIQRLFGAGLSLQAVGSEIDDDRVRERIDEQVTALDDAIGSIRTAIFALTSRRPRESVKHRIMDVVTGHDHTGGPSARLLLTGPIDSTVPEDMIDDLLAVVSEGLANVARHAHAASATVSVTAEPDRLLVLVEDDGRGPAGASRRSGTANLAERAARWGGGASLGPREPSGSILEWFVPLTTSSGRRA</sequence>
<dbReference type="AlphaFoldDB" id="A0A433JVQ3"/>
<reference evidence="6 7" key="1">
    <citation type="submission" date="2018-12" db="EMBL/GenBank/DDBJ databases">
        <authorList>
            <person name="Li F."/>
        </authorList>
    </citation>
    <scope>NUCLEOTIDE SEQUENCE [LARGE SCALE GENOMIC DNA]</scope>
    <source>
        <strain evidence="6 7">EGI 6500705</strain>
    </source>
</reference>
<gene>
    <name evidence="6" type="ORF">ELQ94_01545</name>
</gene>
<feature type="compositionally biased region" description="Basic and acidic residues" evidence="4">
    <location>
        <begin position="1"/>
        <end position="10"/>
    </location>
</feature>
<dbReference type="InterPro" id="IPR003018">
    <property type="entry name" value="GAF"/>
</dbReference>
<dbReference type="PANTHER" id="PTHR24421">
    <property type="entry name" value="NITRATE/NITRITE SENSOR PROTEIN NARX-RELATED"/>
    <property type="match status" value="1"/>
</dbReference>
<dbReference type="Gene3D" id="3.30.450.40">
    <property type="match status" value="2"/>
</dbReference>
<evidence type="ECO:0000256" key="3">
    <source>
        <dbReference type="ARBA" id="ARBA00023012"/>
    </source>
</evidence>
<dbReference type="GO" id="GO:0016020">
    <property type="term" value="C:membrane"/>
    <property type="evidence" value="ECO:0007669"/>
    <property type="project" value="InterPro"/>
</dbReference>
<dbReference type="EMBL" id="RZGZ01000001">
    <property type="protein sequence ID" value="RUR03262.1"/>
    <property type="molecule type" value="Genomic_DNA"/>
</dbReference>
<dbReference type="Proteomes" id="UP000274909">
    <property type="component" value="Unassembled WGS sequence"/>
</dbReference>
<keyword evidence="3" id="KW-0902">Two-component regulatory system</keyword>
<dbReference type="PANTHER" id="PTHR24421:SF56">
    <property type="entry name" value="OXYGEN SENSOR HISTIDINE KINASE RESPONSE REGULATOR DOST"/>
    <property type="match status" value="1"/>
</dbReference>
<dbReference type="InterPro" id="IPR036890">
    <property type="entry name" value="HATPase_C_sf"/>
</dbReference>
<name>A0A433JVQ3_9MICO</name>
<dbReference type="InterPro" id="IPR050482">
    <property type="entry name" value="Sensor_HK_TwoCompSys"/>
</dbReference>
<evidence type="ECO:0000256" key="2">
    <source>
        <dbReference type="ARBA" id="ARBA00022777"/>
    </source>
</evidence>
<keyword evidence="1" id="KW-0808">Transferase</keyword>
<evidence type="ECO:0000313" key="6">
    <source>
        <dbReference type="EMBL" id="RUR03262.1"/>
    </source>
</evidence>
<keyword evidence="7" id="KW-1185">Reference proteome</keyword>
<evidence type="ECO:0000256" key="4">
    <source>
        <dbReference type="SAM" id="MobiDB-lite"/>
    </source>
</evidence>
<dbReference type="CDD" id="cd16917">
    <property type="entry name" value="HATPase_UhpB-NarQ-NarX-like"/>
    <property type="match status" value="1"/>
</dbReference>
<accession>A0A433JVQ3</accession>
<feature type="region of interest" description="Disordered" evidence="4">
    <location>
        <begin position="1"/>
        <end position="31"/>
    </location>
</feature>
<dbReference type="InterPro" id="IPR011712">
    <property type="entry name" value="Sig_transdc_His_kin_sub3_dim/P"/>
</dbReference>
<dbReference type="Pfam" id="PF07730">
    <property type="entry name" value="HisKA_3"/>
    <property type="match status" value="1"/>
</dbReference>
<dbReference type="SUPFAM" id="SSF55874">
    <property type="entry name" value="ATPase domain of HSP90 chaperone/DNA topoisomerase II/histidine kinase"/>
    <property type="match status" value="1"/>
</dbReference>
<dbReference type="SUPFAM" id="SSF55781">
    <property type="entry name" value="GAF domain-like"/>
    <property type="match status" value="2"/>
</dbReference>
<evidence type="ECO:0000313" key="7">
    <source>
        <dbReference type="Proteomes" id="UP000274909"/>
    </source>
</evidence>
<dbReference type="OrthoDB" id="5241249at2"/>
<proteinExistence type="predicted"/>
<comment type="caution">
    <text evidence="6">The sequence shown here is derived from an EMBL/GenBank/DDBJ whole genome shotgun (WGS) entry which is preliminary data.</text>
</comment>
<dbReference type="RefSeq" id="WP_127046474.1">
    <property type="nucleotide sequence ID" value="NZ_RZGZ01000001.1"/>
</dbReference>
<dbReference type="Gene3D" id="1.20.5.1930">
    <property type="match status" value="1"/>
</dbReference>
<protein>
    <submittedName>
        <fullName evidence="6">GAF domain-containing protein</fullName>
    </submittedName>
</protein>
<dbReference type="InterPro" id="IPR029016">
    <property type="entry name" value="GAF-like_dom_sf"/>
</dbReference>
<feature type="domain" description="GAF" evidence="5">
    <location>
        <begin position="225"/>
        <end position="369"/>
    </location>
</feature>
<feature type="domain" description="GAF" evidence="5">
    <location>
        <begin position="59"/>
        <end position="205"/>
    </location>
</feature>